<keyword evidence="3 7" id="KW-0378">Hydrolase</keyword>
<keyword evidence="5" id="KW-0234">DNA repair</keyword>
<sequence length="193" mass="21400">MSDHKHLDALRMYWREHKAFPSMAKLADVLGLASAGGVFKVVGRLVDAGFLERVEGRIAPTRDFFALPVLGKVRAGLPQMEDQSAGQEMVGIEDYLIRHPERTVLCRVRGESMRDAGLLDGDMVVVERNRPTKPGDMVVALVDNEMTVKYLHPLPGQGGWVLKPAHPDYPDILARESLEVVGVVVGMFRQMGR</sequence>
<dbReference type="PRINTS" id="PR00726">
    <property type="entry name" value="LEXASERPTASE"/>
</dbReference>
<gene>
    <name evidence="9" type="ORF">ACFQPB_00765</name>
</gene>
<dbReference type="EMBL" id="JBHTCA010000001">
    <property type="protein sequence ID" value="MFC7407382.1"/>
    <property type="molecule type" value="Genomic_DNA"/>
</dbReference>
<dbReference type="Proteomes" id="UP001596501">
    <property type="component" value="Unassembled WGS sequence"/>
</dbReference>
<keyword evidence="4 7" id="KW-0068">Autocatalytic cleavage</keyword>
<evidence type="ECO:0000256" key="2">
    <source>
        <dbReference type="ARBA" id="ARBA00022763"/>
    </source>
</evidence>
<dbReference type="Gene3D" id="2.10.109.10">
    <property type="entry name" value="Umud Fragment, subunit A"/>
    <property type="match status" value="1"/>
</dbReference>
<evidence type="ECO:0000259" key="8">
    <source>
        <dbReference type="Pfam" id="PF00717"/>
    </source>
</evidence>
<dbReference type="InterPro" id="IPR050077">
    <property type="entry name" value="LexA_repressor"/>
</dbReference>
<evidence type="ECO:0000256" key="3">
    <source>
        <dbReference type="ARBA" id="ARBA00022801"/>
    </source>
</evidence>
<dbReference type="InterPro" id="IPR036286">
    <property type="entry name" value="LexA/Signal_pep-like_sf"/>
</dbReference>
<keyword evidence="6" id="KW-0742">SOS response</keyword>
<dbReference type="InterPro" id="IPR036388">
    <property type="entry name" value="WH-like_DNA-bd_sf"/>
</dbReference>
<feature type="domain" description="Peptidase S24/S26A/S26B/S26C" evidence="8">
    <location>
        <begin position="68"/>
        <end position="185"/>
    </location>
</feature>
<evidence type="ECO:0000313" key="10">
    <source>
        <dbReference type="Proteomes" id="UP001596501"/>
    </source>
</evidence>
<comment type="caution">
    <text evidence="9">The sequence shown here is derived from an EMBL/GenBank/DDBJ whole genome shotgun (WGS) entry which is preliminary data.</text>
</comment>
<comment type="similarity">
    <text evidence="1 7">Belongs to the peptidase S24 family.</text>
</comment>
<dbReference type="RefSeq" id="WP_382200678.1">
    <property type="nucleotide sequence ID" value="NZ_JBHTCA010000001.1"/>
</dbReference>
<dbReference type="PANTHER" id="PTHR33516">
    <property type="entry name" value="LEXA REPRESSOR"/>
    <property type="match status" value="1"/>
</dbReference>
<dbReference type="InterPro" id="IPR015927">
    <property type="entry name" value="Peptidase_S24_S26A/B/C"/>
</dbReference>
<proteinExistence type="inferred from homology"/>
<dbReference type="InterPro" id="IPR006197">
    <property type="entry name" value="Peptidase_S24_LexA"/>
</dbReference>
<keyword evidence="10" id="KW-1185">Reference proteome</keyword>
<evidence type="ECO:0000256" key="5">
    <source>
        <dbReference type="ARBA" id="ARBA00023204"/>
    </source>
</evidence>
<dbReference type="Pfam" id="PF00717">
    <property type="entry name" value="Peptidase_S24"/>
    <property type="match status" value="1"/>
</dbReference>
<name>A0ABW2QES8_9BURK</name>
<keyword evidence="2" id="KW-0227">DNA damage</keyword>
<evidence type="ECO:0000313" key="9">
    <source>
        <dbReference type="EMBL" id="MFC7407382.1"/>
    </source>
</evidence>
<evidence type="ECO:0000256" key="7">
    <source>
        <dbReference type="RuleBase" id="RU003991"/>
    </source>
</evidence>
<dbReference type="PANTHER" id="PTHR33516:SF2">
    <property type="entry name" value="LEXA REPRESSOR-RELATED"/>
    <property type="match status" value="1"/>
</dbReference>
<accession>A0ABW2QES8</accession>
<dbReference type="InterPro" id="IPR036390">
    <property type="entry name" value="WH_DNA-bd_sf"/>
</dbReference>
<dbReference type="InterPro" id="IPR039418">
    <property type="entry name" value="LexA-like"/>
</dbReference>
<evidence type="ECO:0000256" key="1">
    <source>
        <dbReference type="ARBA" id="ARBA00007484"/>
    </source>
</evidence>
<dbReference type="Gene3D" id="1.10.10.10">
    <property type="entry name" value="Winged helix-like DNA-binding domain superfamily/Winged helix DNA-binding domain"/>
    <property type="match status" value="1"/>
</dbReference>
<dbReference type="SUPFAM" id="SSF46785">
    <property type="entry name" value="Winged helix' DNA-binding domain"/>
    <property type="match status" value="1"/>
</dbReference>
<protein>
    <submittedName>
        <fullName evidence="9">LexA family protein</fullName>
    </submittedName>
</protein>
<evidence type="ECO:0000256" key="4">
    <source>
        <dbReference type="ARBA" id="ARBA00022813"/>
    </source>
</evidence>
<dbReference type="CDD" id="cd06529">
    <property type="entry name" value="S24_LexA-like"/>
    <property type="match status" value="1"/>
</dbReference>
<organism evidence="9 10">
    <name type="scientific">Hydrogenophaga atypica</name>
    <dbReference type="NCBI Taxonomy" id="249409"/>
    <lineage>
        <taxon>Bacteria</taxon>
        <taxon>Pseudomonadati</taxon>
        <taxon>Pseudomonadota</taxon>
        <taxon>Betaproteobacteria</taxon>
        <taxon>Burkholderiales</taxon>
        <taxon>Comamonadaceae</taxon>
        <taxon>Hydrogenophaga</taxon>
    </lineage>
</organism>
<evidence type="ECO:0000256" key="6">
    <source>
        <dbReference type="ARBA" id="ARBA00023236"/>
    </source>
</evidence>
<reference evidence="10" key="1">
    <citation type="journal article" date="2019" name="Int. J. Syst. Evol. Microbiol.">
        <title>The Global Catalogue of Microorganisms (GCM) 10K type strain sequencing project: providing services to taxonomists for standard genome sequencing and annotation.</title>
        <authorList>
            <consortium name="The Broad Institute Genomics Platform"/>
            <consortium name="The Broad Institute Genome Sequencing Center for Infectious Disease"/>
            <person name="Wu L."/>
            <person name="Ma J."/>
        </authorList>
    </citation>
    <scope>NUCLEOTIDE SEQUENCE [LARGE SCALE GENOMIC DNA]</scope>
    <source>
        <strain evidence="10">CGMCC 1.12371</strain>
    </source>
</reference>
<dbReference type="SUPFAM" id="SSF51306">
    <property type="entry name" value="LexA/Signal peptidase"/>
    <property type="match status" value="1"/>
</dbReference>